<accession>A0A0L0EL30</accession>
<keyword evidence="2" id="KW-1185">Reference proteome</keyword>
<dbReference type="Gene3D" id="3.60.40.10">
    <property type="entry name" value="PPM-type phosphatase domain"/>
    <property type="match status" value="1"/>
</dbReference>
<name>A0A0L0EL30_9EUKA</name>
<dbReference type="OrthoDB" id="10025511at2759"/>
<dbReference type="RefSeq" id="XP_014143118.1">
    <property type="nucleotide sequence ID" value="XM_014287643.1"/>
</dbReference>
<organism evidence="1 2">
    <name type="scientific">Sphaeroforma arctica JP610</name>
    <dbReference type="NCBI Taxonomy" id="667725"/>
    <lineage>
        <taxon>Eukaryota</taxon>
        <taxon>Ichthyosporea</taxon>
        <taxon>Ichthyophonida</taxon>
        <taxon>Sphaeroforma</taxon>
    </lineage>
</organism>
<dbReference type="AlphaFoldDB" id="A0A0L0EL30"/>
<protein>
    <submittedName>
        <fullName evidence="1">Uncharacterized protein</fullName>
    </submittedName>
</protein>
<dbReference type="EMBL" id="KQ256779">
    <property type="protein sequence ID" value="KNC65164.1"/>
    <property type="molecule type" value="Genomic_DNA"/>
</dbReference>
<proteinExistence type="predicted"/>
<evidence type="ECO:0000313" key="1">
    <source>
        <dbReference type="EMBL" id="KNC65164.1"/>
    </source>
</evidence>
<evidence type="ECO:0000313" key="2">
    <source>
        <dbReference type="Proteomes" id="UP000054560"/>
    </source>
</evidence>
<reference evidence="1 2" key="1">
    <citation type="submission" date="2011-02" db="EMBL/GenBank/DDBJ databases">
        <title>The Genome Sequence of Sphaeroforma arctica JP610.</title>
        <authorList>
            <consortium name="The Broad Institute Genome Sequencing Platform"/>
            <person name="Russ C."/>
            <person name="Cuomo C."/>
            <person name="Young S.K."/>
            <person name="Zeng Q."/>
            <person name="Gargeya S."/>
            <person name="Alvarado L."/>
            <person name="Berlin A."/>
            <person name="Chapman S.B."/>
            <person name="Chen Z."/>
            <person name="Freedman E."/>
            <person name="Gellesch M."/>
            <person name="Goldberg J."/>
            <person name="Griggs A."/>
            <person name="Gujja S."/>
            <person name="Heilman E."/>
            <person name="Heiman D."/>
            <person name="Howarth C."/>
            <person name="Mehta T."/>
            <person name="Neiman D."/>
            <person name="Pearson M."/>
            <person name="Roberts A."/>
            <person name="Saif S."/>
            <person name="Shea T."/>
            <person name="Shenoy N."/>
            <person name="Sisk P."/>
            <person name="Stolte C."/>
            <person name="Sykes S."/>
            <person name="White J."/>
            <person name="Yandava C."/>
            <person name="Burger G."/>
            <person name="Gray M.W."/>
            <person name="Holland P.W.H."/>
            <person name="King N."/>
            <person name="Lang F.B.F."/>
            <person name="Roger A.J."/>
            <person name="Ruiz-Trillo I."/>
            <person name="Haas B."/>
            <person name="Nusbaum C."/>
            <person name="Birren B."/>
        </authorList>
    </citation>
    <scope>NUCLEOTIDE SEQUENCE [LARGE SCALE GENOMIC DNA]</scope>
    <source>
        <strain evidence="1 2">JP610</strain>
    </source>
</reference>
<dbReference type="InterPro" id="IPR036457">
    <property type="entry name" value="PPM-type-like_dom_sf"/>
</dbReference>
<dbReference type="Proteomes" id="UP000054560">
    <property type="component" value="Unassembled WGS sequence"/>
</dbReference>
<gene>
    <name evidence="1" type="ORF">SARC_18276</name>
</gene>
<sequence length="59" mass="6613">EDRVTVAHLSPELSFFGCFDGHGGSFAADFAHRNVHKHLNKFFDEGVEVEEAIRRAIAK</sequence>
<feature type="non-terminal residue" evidence="1">
    <location>
        <position position="1"/>
    </location>
</feature>
<dbReference type="GeneID" id="25918780"/>
<feature type="non-terminal residue" evidence="1">
    <location>
        <position position="59"/>
    </location>
</feature>
<dbReference type="SUPFAM" id="SSF81606">
    <property type="entry name" value="PP2C-like"/>
    <property type="match status" value="1"/>
</dbReference>